<dbReference type="PROSITE" id="PS51225">
    <property type="entry name" value="MARVEL"/>
    <property type="match status" value="1"/>
</dbReference>
<accession>A0AAV2R9C6</accession>
<gene>
    <name evidence="8" type="ORF">MNOR_LOCUS22147</name>
</gene>
<comment type="subcellular location">
    <subcellularLocation>
        <location evidence="1">Membrane</location>
        <topology evidence="1">Multi-pass membrane protein</topology>
    </subcellularLocation>
</comment>
<evidence type="ECO:0000313" key="9">
    <source>
        <dbReference type="Proteomes" id="UP001497623"/>
    </source>
</evidence>
<dbReference type="Pfam" id="PF01284">
    <property type="entry name" value="MARVEL"/>
    <property type="match status" value="1"/>
</dbReference>
<evidence type="ECO:0000259" key="7">
    <source>
        <dbReference type="PROSITE" id="PS51225"/>
    </source>
</evidence>
<evidence type="ECO:0000313" key="8">
    <source>
        <dbReference type="EMBL" id="CAL4120862.1"/>
    </source>
</evidence>
<feature type="transmembrane region" description="Helical" evidence="6">
    <location>
        <begin position="21"/>
        <end position="40"/>
    </location>
</feature>
<proteinExistence type="predicted"/>
<feature type="domain" description="MARVEL" evidence="7">
    <location>
        <begin position="8"/>
        <end position="142"/>
    </location>
</feature>
<dbReference type="AlphaFoldDB" id="A0AAV2R9C6"/>
<keyword evidence="9" id="KW-1185">Reference proteome</keyword>
<feature type="transmembrane region" description="Helical" evidence="6">
    <location>
        <begin position="46"/>
        <end position="68"/>
    </location>
</feature>
<name>A0AAV2R9C6_MEGNR</name>
<evidence type="ECO:0000256" key="1">
    <source>
        <dbReference type="ARBA" id="ARBA00004141"/>
    </source>
</evidence>
<evidence type="ECO:0000256" key="2">
    <source>
        <dbReference type="ARBA" id="ARBA00022692"/>
    </source>
</evidence>
<keyword evidence="4 5" id="KW-0472">Membrane</keyword>
<organism evidence="8 9">
    <name type="scientific">Meganyctiphanes norvegica</name>
    <name type="common">Northern krill</name>
    <name type="synonym">Thysanopoda norvegica</name>
    <dbReference type="NCBI Taxonomy" id="48144"/>
    <lineage>
        <taxon>Eukaryota</taxon>
        <taxon>Metazoa</taxon>
        <taxon>Ecdysozoa</taxon>
        <taxon>Arthropoda</taxon>
        <taxon>Crustacea</taxon>
        <taxon>Multicrustacea</taxon>
        <taxon>Malacostraca</taxon>
        <taxon>Eumalacostraca</taxon>
        <taxon>Eucarida</taxon>
        <taxon>Euphausiacea</taxon>
        <taxon>Euphausiidae</taxon>
        <taxon>Meganyctiphanes</taxon>
    </lineage>
</organism>
<evidence type="ECO:0000256" key="4">
    <source>
        <dbReference type="ARBA" id="ARBA00023136"/>
    </source>
</evidence>
<dbReference type="Proteomes" id="UP001497623">
    <property type="component" value="Unassembled WGS sequence"/>
</dbReference>
<sequence>MASFNSAYLKTPSGILKIVEILFVCIAFGIFRGATLATYGEVNADYFACGSLVLGLVITPLLLVCYLMGNTDIQKTIMELVLNFLLCVFLIAAGSKGANLWSPSYLGKIGQYRTNCLVMSSFTIMAGLAYGADTVLALMAYK</sequence>
<keyword evidence="2 5" id="KW-0812">Transmembrane</keyword>
<dbReference type="GO" id="GO:0016020">
    <property type="term" value="C:membrane"/>
    <property type="evidence" value="ECO:0007669"/>
    <property type="project" value="UniProtKB-SubCell"/>
</dbReference>
<protein>
    <recommendedName>
        <fullName evidence="7">MARVEL domain-containing protein</fullName>
    </recommendedName>
</protein>
<dbReference type="InterPro" id="IPR008253">
    <property type="entry name" value="Marvel"/>
</dbReference>
<dbReference type="EMBL" id="CAXKWB010018399">
    <property type="protein sequence ID" value="CAL4120862.1"/>
    <property type="molecule type" value="Genomic_DNA"/>
</dbReference>
<feature type="transmembrane region" description="Helical" evidence="6">
    <location>
        <begin position="80"/>
        <end position="98"/>
    </location>
</feature>
<evidence type="ECO:0000256" key="5">
    <source>
        <dbReference type="PROSITE-ProRule" id="PRU00581"/>
    </source>
</evidence>
<evidence type="ECO:0000256" key="6">
    <source>
        <dbReference type="SAM" id="Phobius"/>
    </source>
</evidence>
<reference evidence="8 9" key="1">
    <citation type="submission" date="2024-05" db="EMBL/GenBank/DDBJ databases">
        <authorList>
            <person name="Wallberg A."/>
        </authorList>
    </citation>
    <scope>NUCLEOTIDE SEQUENCE [LARGE SCALE GENOMIC DNA]</scope>
</reference>
<keyword evidence="3 6" id="KW-1133">Transmembrane helix</keyword>
<evidence type="ECO:0000256" key="3">
    <source>
        <dbReference type="ARBA" id="ARBA00022989"/>
    </source>
</evidence>
<feature type="transmembrane region" description="Helical" evidence="6">
    <location>
        <begin position="118"/>
        <end position="141"/>
    </location>
</feature>
<comment type="caution">
    <text evidence="8">The sequence shown here is derived from an EMBL/GenBank/DDBJ whole genome shotgun (WGS) entry which is preliminary data.</text>
</comment>